<keyword evidence="12" id="KW-0175">Coiled coil</keyword>
<dbReference type="Pfam" id="PF02864">
    <property type="entry name" value="STAT_bind"/>
    <property type="match status" value="1"/>
</dbReference>
<evidence type="ECO:0000256" key="9">
    <source>
        <dbReference type="ARBA" id="ARBA00023159"/>
    </source>
</evidence>
<evidence type="ECO:0000313" key="15">
    <source>
        <dbReference type="Proteomes" id="UP000694844"/>
    </source>
</evidence>
<dbReference type="GeneID" id="111124727"/>
<keyword evidence="11" id="KW-0539">Nucleus</keyword>
<keyword evidence="4" id="KW-0963">Cytoplasm</keyword>
<dbReference type="AlphaFoldDB" id="A0A8B8D642"/>
<dbReference type="GO" id="GO:0003700">
    <property type="term" value="F:DNA-binding transcription factor activity"/>
    <property type="evidence" value="ECO:0007669"/>
    <property type="project" value="InterPro"/>
</dbReference>
<keyword evidence="7" id="KW-0805">Transcription regulation</keyword>
<feature type="compositionally biased region" description="Polar residues" evidence="13">
    <location>
        <begin position="844"/>
        <end position="866"/>
    </location>
</feature>
<dbReference type="InterPro" id="IPR008967">
    <property type="entry name" value="p53-like_TF_DNA-bd_sf"/>
</dbReference>
<dbReference type="PANTHER" id="PTHR11801">
    <property type="entry name" value="SIGNAL TRANSDUCER AND ACTIVATOR OF TRANSCRIPTION"/>
    <property type="match status" value="1"/>
</dbReference>
<feature type="compositionally biased region" description="Low complexity" evidence="13">
    <location>
        <begin position="808"/>
        <end position="817"/>
    </location>
</feature>
<evidence type="ECO:0000256" key="12">
    <source>
        <dbReference type="SAM" id="Coils"/>
    </source>
</evidence>
<feature type="region of interest" description="Disordered" evidence="13">
    <location>
        <begin position="943"/>
        <end position="990"/>
    </location>
</feature>
<evidence type="ECO:0000256" key="6">
    <source>
        <dbReference type="ARBA" id="ARBA00022999"/>
    </source>
</evidence>
<feature type="region of interest" description="Disordered" evidence="13">
    <location>
        <begin position="905"/>
        <end position="927"/>
    </location>
</feature>
<feature type="compositionally biased region" description="Low complexity" evidence="13">
    <location>
        <begin position="949"/>
        <end position="970"/>
    </location>
</feature>
<dbReference type="Gene3D" id="1.10.238.10">
    <property type="entry name" value="EF-hand"/>
    <property type="match status" value="1"/>
</dbReference>
<accession>A0A8B8D642</accession>
<gene>
    <name evidence="16" type="primary">LOC111124727</name>
</gene>
<comment type="subcellular location">
    <subcellularLocation>
        <location evidence="2">Cytoplasm</location>
    </subcellularLocation>
    <subcellularLocation>
        <location evidence="1">Nucleus</location>
    </subcellularLocation>
</comment>
<keyword evidence="10" id="KW-0804">Transcription</keyword>
<dbReference type="GO" id="GO:0003677">
    <property type="term" value="F:DNA binding"/>
    <property type="evidence" value="ECO:0007669"/>
    <property type="project" value="UniProtKB-KW"/>
</dbReference>
<feature type="compositionally biased region" description="Polar residues" evidence="13">
    <location>
        <begin position="1024"/>
        <end position="1034"/>
    </location>
</feature>
<name>A0A8B8D642_CRAVI</name>
<dbReference type="Gene3D" id="2.60.40.630">
    <property type="entry name" value="STAT transcription factor, DNA-binding domain"/>
    <property type="match status" value="1"/>
</dbReference>
<dbReference type="OrthoDB" id="6140367at2759"/>
<keyword evidence="6" id="KW-0727">SH2 domain</keyword>
<evidence type="ECO:0000256" key="2">
    <source>
        <dbReference type="ARBA" id="ARBA00004496"/>
    </source>
</evidence>
<feature type="compositionally biased region" description="Basic and acidic residues" evidence="13">
    <location>
        <begin position="774"/>
        <end position="793"/>
    </location>
</feature>
<dbReference type="InterPro" id="IPR001217">
    <property type="entry name" value="STAT"/>
</dbReference>
<dbReference type="GO" id="GO:0005634">
    <property type="term" value="C:nucleus"/>
    <property type="evidence" value="ECO:0007669"/>
    <property type="project" value="UniProtKB-SubCell"/>
</dbReference>
<keyword evidence="8" id="KW-0238">DNA-binding</keyword>
<feature type="compositionally biased region" description="Polar residues" evidence="13">
    <location>
        <begin position="1043"/>
        <end position="1058"/>
    </location>
</feature>
<comment type="similarity">
    <text evidence="3">Belongs to the transcription factor STAT family.</text>
</comment>
<dbReference type="GO" id="GO:0005737">
    <property type="term" value="C:cytoplasm"/>
    <property type="evidence" value="ECO:0007669"/>
    <property type="project" value="UniProtKB-SubCell"/>
</dbReference>
<feature type="region of interest" description="Disordered" evidence="13">
    <location>
        <begin position="771"/>
        <end position="825"/>
    </location>
</feature>
<dbReference type="InterPro" id="IPR036860">
    <property type="entry name" value="SH2_dom_sf"/>
</dbReference>
<keyword evidence="9" id="KW-0010">Activator</keyword>
<dbReference type="SUPFAM" id="SSF49417">
    <property type="entry name" value="p53-like transcription factors"/>
    <property type="match status" value="1"/>
</dbReference>
<feature type="compositionally biased region" description="Polar residues" evidence="13">
    <location>
        <begin position="918"/>
        <end position="927"/>
    </location>
</feature>
<evidence type="ECO:0000256" key="4">
    <source>
        <dbReference type="ARBA" id="ARBA00022490"/>
    </source>
</evidence>
<dbReference type="Gene3D" id="3.30.505.10">
    <property type="entry name" value="SH2 domain"/>
    <property type="match status" value="1"/>
</dbReference>
<protein>
    <submittedName>
        <fullName evidence="16">Signal transducer and activator of transcription 5B-like</fullName>
    </submittedName>
</protein>
<evidence type="ECO:0000256" key="7">
    <source>
        <dbReference type="ARBA" id="ARBA00023015"/>
    </source>
</evidence>
<keyword evidence="5" id="KW-0597">Phosphoprotein</keyword>
<evidence type="ECO:0000256" key="10">
    <source>
        <dbReference type="ARBA" id="ARBA00023163"/>
    </source>
</evidence>
<feature type="coiled-coil region" evidence="12">
    <location>
        <begin position="164"/>
        <end position="233"/>
    </location>
</feature>
<evidence type="ECO:0000256" key="3">
    <source>
        <dbReference type="ARBA" id="ARBA00005586"/>
    </source>
</evidence>
<feature type="domain" description="STAT transcription factor DNA-binding" evidence="14">
    <location>
        <begin position="352"/>
        <end position="463"/>
    </location>
</feature>
<dbReference type="CDD" id="cd14801">
    <property type="entry name" value="STAT_DBD"/>
    <property type="match status" value="1"/>
</dbReference>
<dbReference type="KEGG" id="cvn:111124727"/>
<evidence type="ECO:0000256" key="11">
    <source>
        <dbReference type="ARBA" id="ARBA00023242"/>
    </source>
</evidence>
<evidence type="ECO:0000259" key="14">
    <source>
        <dbReference type="Pfam" id="PF02864"/>
    </source>
</evidence>
<evidence type="ECO:0000256" key="1">
    <source>
        <dbReference type="ARBA" id="ARBA00004123"/>
    </source>
</evidence>
<feature type="region of interest" description="Disordered" evidence="13">
    <location>
        <begin position="838"/>
        <end position="866"/>
    </location>
</feature>
<dbReference type="InterPro" id="IPR012345">
    <property type="entry name" value="STAT_TF_DNA-bd_N"/>
</dbReference>
<reference evidence="16" key="1">
    <citation type="submission" date="2025-08" db="UniProtKB">
        <authorList>
            <consortium name="RefSeq"/>
        </authorList>
    </citation>
    <scope>IDENTIFICATION</scope>
    <source>
        <tissue evidence="16">Whole sample</tissue>
    </source>
</reference>
<evidence type="ECO:0000313" key="16">
    <source>
        <dbReference type="RefSeq" id="XP_022323583.1"/>
    </source>
</evidence>
<sequence>MNTDQIRPNRAQGLPNVFSYCLENKKFRERWQDVFKSADEHVRDTRLHCKELFESEDWRGGDQFLRDHDETDTKHEAACRLMFQMIKDHFKKLELKESDQPRMLSQRVIYDNIMENYEKNPQSFITSLCRYLQEEERLLEQFLDSEVRAMEVDAEDQDTILRYMEECSKNIKRDMQILEQLEEDELNKQIDPEQYSEPSALVQQTRQMKDQLLDNLQRCLQELETKAVEAETILVGKMSKFKGQLQLFYVDLIGQKPTISTEVERGFSWLGQILYNNLQYVLPKLECLVDGDMVLSTSRSLCQCFERLLHGSFVVTEQQKHIIKVELGSKKRNKEADVAGEEAANQKFRCPKFFANVRLFACDNIDCKGKVKAQFCNEAEVNEKFNSRNWESPCDIKLKAKTDESTFEKKALATFKKMEIEKFERKPDVQVCEDKFRIVFTTKVIVAGQEILVPTISLPIVVTTGASQSCNVHGSLLWQCYSTPDAFQLPIETAYSLKWHNVFDMLNRKMLTLGGRDLCKDEKDHLGSRLMLEEKPILDEMDIPFRRFCVDKMMDIIEGEDKKKSATFWMWFLAVFNLTKSHLRDYWNDGLIAGFITKEIAEQRLKTLQQPQEYTFLLRFSDKVITDGQGQNLCGAISATVLYKSRKGKWRCFPTDPFKAETFKKMTLAQRVKSTCIHLEMKVYLLHWINKTPSLNAVERKALVESIKKSTMSGEVKIPLLQWLYKTPTLYTKTDEAFKLNNTERRRKGEGYEKFEESLFVSFSDLNLDEESSAEEKRDIKKAVGPSKKREATQDSPGVIQNKRSMYSETSLSSPSPFSLPPESPQMQAIPQTVLEFSRRESQGSRGNQPQTASFTQRSAQPSQQDLMDQSINSVQPFNLPGIHPTLSKMLRSSNVKFQTIDENALPNSCLSPDDGITNMQGNSQQQTIPTPVLLGDIQQISPASSMHSVQQPSPASSASSIQSPNSNNSRVTTSPDAAVQKPKNKMDDINKKMMLFEILKSKIDGDGPDSSMLSPSGSSPQSAVTLQSPQDTSFPVAASPVGSIQTDCDRSPQSMLSSPGEGVLPTDMNIVPTMESVEAILNDTRNKNELIEALQSVFNEINSSCRTSL</sequence>
<evidence type="ECO:0000256" key="13">
    <source>
        <dbReference type="SAM" id="MobiDB-lite"/>
    </source>
</evidence>
<dbReference type="InterPro" id="IPR013801">
    <property type="entry name" value="STAT_TF_DNA-bd"/>
</dbReference>
<dbReference type="GO" id="GO:0007165">
    <property type="term" value="P:signal transduction"/>
    <property type="evidence" value="ECO:0007669"/>
    <property type="project" value="InterPro"/>
</dbReference>
<keyword evidence="15" id="KW-1185">Reference proteome</keyword>
<evidence type="ECO:0000256" key="5">
    <source>
        <dbReference type="ARBA" id="ARBA00022553"/>
    </source>
</evidence>
<dbReference type="RefSeq" id="XP_022323583.1">
    <property type="nucleotide sequence ID" value="XM_022467875.1"/>
</dbReference>
<organism evidence="15 16">
    <name type="scientific">Crassostrea virginica</name>
    <name type="common">Eastern oyster</name>
    <dbReference type="NCBI Taxonomy" id="6565"/>
    <lineage>
        <taxon>Eukaryota</taxon>
        <taxon>Metazoa</taxon>
        <taxon>Spiralia</taxon>
        <taxon>Lophotrochozoa</taxon>
        <taxon>Mollusca</taxon>
        <taxon>Bivalvia</taxon>
        <taxon>Autobranchia</taxon>
        <taxon>Pteriomorphia</taxon>
        <taxon>Ostreida</taxon>
        <taxon>Ostreoidea</taxon>
        <taxon>Ostreidae</taxon>
        <taxon>Crassostrea</taxon>
    </lineage>
</organism>
<dbReference type="Proteomes" id="UP000694844">
    <property type="component" value="Chromosome 3"/>
</dbReference>
<feature type="compositionally biased region" description="Low complexity" evidence="13">
    <location>
        <begin position="1009"/>
        <end position="1023"/>
    </location>
</feature>
<feature type="region of interest" description="Disordered" evidence="13">
    <location>
        <begin position="1003"/>
        <end position="1065"/>
    </location>
</feature>
<dbReference type="SUPFAM" id="SSF55550">
    <property type="entry name" value="SH2 domain"/>
    <property type="match status" value="1"/>
</dbReference>
<proteinExistence type="inferred from homology"/>
<evidence type="ECO:0000256" key="8">
    <source>
        <dbReference type="ARBA" id="ARBA00023125"/>
    </source>
</evidence>